<evidence type="ECO:0000313" key="1">
    <source>
        <dbReference type="EMBL" id="SLN77631.1"/>
    </source>
</evidence>
<organism evidence="1 2">
    <name type="scientific">Oceanibacterium hippocampi</name>
    <dbReference type="NCBI Taxonomy" id="745714"/>
    <lineage>
        <taxon>Bacteria</taxon>
        <taxon>Pseudomonadati</taxon>
        <taxon>Pseudomonadota</taxon>
        <taxon>Alphaproteobacteria</taxon>
        <taxon>Sneathiellales</taxon>
        <taxon>Sneathiellaceae</taxon>
        <taxon>Oceanibacterium</taxon>
    </lineage>
</organism>
<evidence type="ECO:0000313" key="2">
    <source>
        <dbReference type="Proteomes" id="UP000193200"/>
    </source>
</evidence>
<dbReference type="EMBL" id="FWFR01000008">
    <property type="protein sequence ID" value="SLN77631.1"/>
    <property type="molecule type" value="Genomic_DNA"/>
</dbReference>
<dbReference type="OrthoDB" id="8225519at2"/>
<dbReference type="AlphaFoldDB" id="A0A1Y5TZR8"/>
<dbReference type="InParanoid" id="A0A1Y5TZR8"/>
<keyword evidence="2" id="KW-1185">Reference proteome</keyword>
<name>A0A1Y5TZR8_9PROT</name>
<accession>A0A1Y5TZR8</accession>
<dbReference type="Proteomes" id="UP000193200">
    <property type="component" value="Unassembled WGS sequence"/>
</dbReference>
<dbReference type="RefSeq" id="WP_085885817.1">
    <property type="nucleotide sequence ID" value="NZ_FWFR01000008.1"/>
</dbReference>
<proteinExistence type="predicted"/>
<sequence>MEYQAPIGAADPDDPYVTGNPATGVEGSPVPAEAIEHPMREVVNAIAAAGLAPAAADLTQLAQAIALGGRIRQIVTATSATETSTTATAFSAAGLSLAITPKSAGSTILLAVFTAAKVENLVAATSPGGYWALFEGTVAGPKIAETRLTYFAQTAADGLFLLAPIAFGGLHAPGDTAPHSYLLGHRADDNAGNERVASQLGNRTGLIIAMELA</sequence>
<gene>
    <name evidence="1" type="ORF">OCH7691_04487</name>
</gene>
<protein>
    <submittedName>
        <fullName evidence="1">Uncharacterized protein</fullName>
    </submittedName>
</protein>
<reference evidence="1 2" key="1">
    <citation type="submission" date="2017-03" db="EMBL/GenBank/DDBJ databases">
        <authorList>
            <person name="Afonso C.L."/>
            <person name="Miller P.J."/>
            <person name="Scott M.A."/>
            <person name="Spackman E."/>
            <person name="Goraichik I."/>
            <person name="Dimitrov K.M."/>
            <person name="Suarez D.L."/>
            <person name="Swayne D.E."/>
        </authorList>
    </citation>
    <scope>NUCLEOTIDE SEQUENCE [LARGE SCALE GENOMIC DNA]</scope>
    <source>
        <strain evidence="1 2">CECT 7691</strain>
    </source>
</reference>